<proteinExistence type="predicted"/>
<evidence type="ECO:0000313" key="2">
    <source>
        <dbReference type="EMBL" id="MEN0644287.1"/>
    </source>
</evidence>
<feature type="compositionally biased region" description="Polar residues" evidence="1">
    <location>
        <begin position="404"/>
        <end position="429"/>
    </location>
</feature>
<dbReference type="EMBL" id="JBCITK010000001">
    <property type="protein sequence ID" value="MEN0644287.1"/>
    <property type="molecule type" value="Genomic_DNA"/>
</dbReference>
<name>A0ABU9VK73_9BACI</name>
<reference evidence="2 3" key="1">
    <citation type="submission" date="2024-03" db="EMBL/GenBank/DDBJ databases">
        <title>Bacilli Hybrid Assemblies.</title>
        <authorList>
            <person name="Kovac J."/>
        </authorList>
    </citation>
    <scope>NUCLEOTIDE SEQUENCE [LARGE SCALE GENOMIC DNA]</scope>
    <source>
        <strain evidence="2 3">FSL R7-0666</strain>
    </source>
</reference>
<feature type="compositionally biased region" description="Acidic residues" evidence="1">
    <location>
        <begin position="443"/>
        <end position="452"/>
    </location>
</feature>
<dbReference type="Proteomes" id="UP001418796">
    <property type="component" value="Unassembled WGS sequence"/>
</dbReference>
<organism evidence="2 3">
    <name type="scientific">Alkalicoccobacillus gibsonii</name>
    <dbReference type="NCBI Taxonomy" id="79881"/>
    <lineage>
        <taxon>Bacteria</taxon>
        <taxon>Bacillati</taxon>
        <taxon>Bacillota</taxon>
        <taxon>Bacilli</taxon>
        <taxon>Bacillales</taxon>
        <taxon>Bacillaceae</taxon>
        <taxon>Alkalicoccobacillus</taxon>
    </lineage>
</organism>
<keyword evidence="3" id="KW-1185">Reference proteome</keyword>
<feature type="region of interest" description="Disordered" evidence="1">
    <location>
        <begin position="404"/>
        <end position="452"/>
    </location>
</feature>
<accession>A0ABU9VK73</accession>
<comment type="caution">
    <text evidence="2">The sequence shown here is derived from an EMBL/GenBank/DDBJ whole genome shotgun (WGS) entry which is preliminary data.</text>
</comment>
<dbReference type="RefSeq" id="WP_343131015.1">
    <property type="nucleotide sequence ID" value="NZ_JBCITK010000001.1"/>
</dbReference>
<sequence length="452" mass="50382">MKSFLKMGLVVSLMTCLFVASLFVGRFIDMRALANEYQAGTRIAGVEVGGLSPDEAQVELLKQMDERRASQTISLHLYDSKVVLPVEALQLPVPDLAVDMPETVEEDATIDITMLTEAIGQIESAELQGLVEIPMLKEEIERQVNEQQNTPVSIHLAPYIDGVAEEQTVLANVYKPYLESTLLQQWANALDGYVLEPRQPFSLKDALSEMNQVVVGGESLDLFASAVYQVMAKSNLELIEHHSPSKLPYATDIGFSASVNEDHRDLIFYNPNYSPLELHTTFSNDGLIVELLGTPYLHEYELVIEDQETIQPRLEIQYSKKRRAGDSQLIENGKQGFAATLYRKEVGANQVEIETLLLARDYVAARPDIEERSVYAVPEPEPEPLIDQDLQPVIIDLPEGQVTPNVIENPQESSPDANNALQTQPSQAEEPQEDEAVKGESEPTYEEQKDES</sequence>
<gene>
    <name evidence="2" type="ORF">MKY91_14135</name>
</gene>
<protein>
    <recommendedName>
        <fullName evidence="4">G5 domain-containing protein</fullName>
    </recommendedName>
</protein>
<evidence type="ECO:0000313" key="3">
    <source>
        <dbReference type="Proteomes" id="UP001418796"/>
    </source>
</evidence>
<evidence type="ECO:0000256" key="1">
    <source>
        <dbReference type="SAM" id="MobiDB-lite"/>
    </source>
</evidence>
<evidence type="ECO:0008006" key="4">
    <source>
        <dbReference type="Google" id="ProtNLM"/>
    </source>
</evidence>